<protein>
    <recommendedName>
        <fullName evidence="3">Upf1 domain-containing protein</fullName>
    </recommendedName>
</protein>
<feature type="compositionally biased region" description="Low complexity" evidence="2">
    <location>
        <begin position="75"/>
        <end position="88"/>
    </location>
</feature>
<feature type="region of interest" description="Disordered" evidence="2">
    <location>
        <begin position="17"/>
        <end position="42"/>
    </location>
</feature>
<evidence type="ECO:0000259" key="3">
    <source>
        <dbReference type="PROSITE" id="PS51997"/>
    </source>
</evidence>
<evidence type="ECO:0000256" key="2">
    <source>
        <dbReference type="SAM" id="MobiDB-lite"/>
    </source>
</evidence>
<dbReference type="PROSITE" id="PS51997">
    <property type="entry name" value="UPF1_CH_RICH"/>
    <property type="match status" value="1"/>
</dbReference>
<dbReference type="GO" id="GO:0005524">
    <property type="term" value="F:ATP binding"/>
    <property type="evidence" value="ECO:0007669"/>
    <property type="project" value="InterPro"/>
</dbReference>
<feature type="region of interest" description="Disordered" evidence="2">
    <location>
        <begin position="63"/>
        <end position="132"/>
    </location>
</feature>
<feature type="region of interest" description="C4" evidence="1">
    <location>
        <begin position="203"/>
        <end position="233"/>
    </location>
</feature>
<feature type="compositionally biased region" description="Polar residues" evidence="2">
    <location>
        <begin position="22"/>
        <end position="42"/>
    </location>
</feature>
<organism evidence="4 5">
    <name type="scientific">Gonapodya prolifera (strain JEL478)</name>
    <name type="common">Monoblepharis prolifera</name>
    <dbReference type="NCBI Taxonomy" id="1344416"/>
    <lineage>
        <taxon>Eukaryota</taxon>
        <taxon>Fungi</taxon>
        <taxon>Fungi incertae sedis</taxon>
        <taxon>Chytridiomycota</taxon>
        <taxon>Chytridiomycota incertae sedis</taxon>
        <taxon>Monoblepharidomycetes</taxon>
        <taxon>Monoblepharidales</taxon>
        <taxon>Gonapodyaceae</taxon>
        <taxon>Gonapodya</taxon>
    </lineage>
</organism>
<feature type="compositionally biased region" description="Low complexity" evidence="2">
    <location>
        <begin position="97"/>
        <end position="107"/>
    </location>
</feature>
<dbReference type="Proteomes" id="UP000070544">
    <property type="component" value="Unassembled WGS sequence"/>
</dbReference>
<dbReference type="CDD" id="cd21400">
    <property type="entry name" value="ZBD_UPF1-like"/>
    <property type="match status" value="1"/>
</dbReference>
<dbReference type="GO" id="GO:0005737">
    <property type="term" value="C:cytoplasm"/>
    <property type="evidence" value="ECO:0007669"/>
    <property type="project" value="InterPro"/>
</dbReference>
<comment type="caution">
    <text evidence="1">Lacks conserved residue(s) required for the propagation of feature annotation.</text>
</comment>
<keyword evidence="1" id="KW-0862">Zinc</keyword>
<evidence type="ECO:0000313" key="5">
    <source>
        <dbReference type="Proteomes" id="UP000070544"/>
    </source>
</evidence>
<dbReference type="InterPro" id="IPR040812">
    <property type="entry name" value="UPF1_1B_dom"/>
</dbReference>
<keyword evidence="1" id="KW-0863">Zinc-finger</keyword>
<accession>A0A139AWA9</accession>
<dbReference type="GO" id="GO:0008270">
    <property type="term" value="F:zinc ion binding"/>
    <property type="evidence" value="ECO:0007669"/>
    <property type="project" value="UniProtKB-UniRule"/>
</dbReference>
<keyword evidence="5" id="KW-1185">Reference proteome</keyword>
<gene>
    <name evidence="4" type="ORF">M427DRAFT_350138</name>
</gene>
<keyword evidence="1" id="KW-0479">Metal-binding</keyword>
<dbReference type="GO" id="GO:0000184">
    <property type="term" value="P:nuclear-transcribed mRNA catabolic process, nonsense-mediated decay"/>
    <property type="evidence" value="ECO:0007669"/>
    <property type="project" value="InterPro"/>
</dbReference>
<reference evidence="4 5" key="1">
    <citation type="journal article" date="2015" name="Genome Biol. Evol.">
        <title>Phylogenomic analyses indicate that early fungi evolved digesting cell walls of algal ancestors of land plants.</title>
        <authorList>
            <person name="Chang Y."/>
            <person name="Wang S."/>
            <person name="Sekimoto S."/>
            <person name="Aerts A.L."/>
            <person name="Choi C."/>
            <person name="Clum A."/>
            <person name="LaButti K.M."/>
            <person name="Lindquist E.A."/>
            <person name="Yee Ngan C."/>
            <person name="Ohm R.A."/>
            <person name="Salamov A.A."/>
            <person name="Grigoriev I.V."/>
            <person name="Spatafora J.W."/>
            <person name="Berbee M.L."/>
        </authorList>
    </citation>
    <scope>NUCLEOTIDE SEQUENCE [LARGE SCALE GENOMIC DNA]</scope>
    <source>
        <strain evidence="4 5">JEL478</strain>
    </source>
</reference>
<feature type="domain" description="Upf1" evidence="3">
    <location>
        <begin position="134"/>
        <end position="292"/>
    </location>
</feature>
<dbReference type="InterPro" id="IPR018999">
    <property type="entry name" value="UPF1_CH/ZBD"/>
</dbReference>
<evidence type="ECO:0000256" key="1">
    <source>
        <dbReference type="PROSITE-ProRule" id="PRU01341"/>
    </source>
</evidence>
<dbReference type="Gene3D" id="2.40.30.230">
    <property type="match status" value="1"/>
</dbReference>
<dbReference type="OrthoDB" id="6513042at2759"/>
<proteinExistence type="predicted"/>
<dbReference type="GO" id="GO:0003723">
    <property type="term" value="F:RNA binding"/>
    <property type="evidence" value="ECO:0007669"/>
    <property type="project" value="InterPro"/>
</dbReference>
<dbReference type="Pfam" id="PF18141">
    <property type="entry name" value="UPF1_1B_dom"/>
    <property type="match status" value="1"/>
</dbReference>
<dbReference type="EMBL" id="KQ965734">
    <property type="protein sequence ID" value="KXS20997.1"/>
    <property type="molecule type" value="Genomic_DNA"/>
</dbReference>
<sequence>MDFRDVASQLDDDFSYLEYRDSQSQTNANAHPFTSQGTQGTQSLAFPDLSLASQLSMQLSQPAHHLNGKMQKPTSPSRSPDRPASASSDQERDRMDAALASAASSALKFEEPDLPDDEDEYGGKGDFSAGDGKDRAEVEHACRYCGLHTPSTVAKCLTCSRWFCNARSHGSAGSHIVTHLVRSRHREVALHPDGPIGDTILECYNCGCRNVFLLGFIPAKSDTVVVLLCRQPCATLPSSHSATWDATQWLPLIQDRRFLPWLVKTPSEAETLRARKVTGQQILRLEEVWRDGGEARVEELERPGEGEEVGEVKLRYDDAFHYQTTFAPLVQLEADHDKRATESQTQEDVVVRWDKALNGKHVAFFSVPKLEQGEVKLAVGDELALKYRGELRDVWDGAGHVIKVPNSGCLLDRVAVLCGAVMPFLQMFLTRSDLSSSALTVCQRSSLCSFL</sequence>
<evidence type="ECO:0000313" key="4">
    <source>
        <dbReference type="EMBL" id="KXS20997.1"/>
    </source>
</evidence>
<dbReference type="GO" id="GO:0003724">
    <property type="term" value="F:RNA helicase activity"/>
    <property type="evidence" value="ECO:0007669"/>
    <property type="project" value="InterPro"/>
</dbReference>
<dbReference type="Pfam" id="PF09416">
    <property type="entry name" value="UPF1_Zn_bind"/>
    <property type="match status" value="1"/>
</dbReference>
<dbReference type="AlphaFoldDB" id="A0A139AWA9"/>
<dbReference type="STRING" id="1344416.A0A139AWA9"/>
<dbReference type="CDD" id="cd21407">
    <property type="entry name" value="1B_UPF1-like"/>
    <property type="match status" value="1"/>
</dbReference>
<name>A0A139AWA9_GONPJ</name>